<dbReference type="AlphaFoldDB" id="A0A5A8C4S6"/>
<comment type="caution">
    <text evidence="4">The sequence shown here is derived from an EMBL/GenBank/DDBJ whole genome shotgun (WGS) entry which is preliminary data.</text>
</comment>
<keyword evidence="2" id="KW-0472">Membrane</keyword>
<organism evidence="4 5">
    <name type="scientific">Cafeteria roenbergensis</name>
    <name type="common">Marine flagellate</name>
    <dbReference type="NCBI Taxonomy" id="33653"/>
    <lineage>
        <taxon>Eukaryota</taxon>
        <taxon>Sar</taxon>
        <taxon>Stramenopiles</taxon>
        <taxon>Bigyra</taxon>
        <taxon>Opalozoa</taxon>
        <taxon>Bicosoecida</taxon>
        <taxon>Cafeteriaceae</taxon>
        <taxon>Cafeteria</taxon>
    </lineage>
</organism>
<dbReference type="PANTHER" id="PTHR34203">
    <property type="entry name" value="METHYLTRANSFERASE, FKBM FAMILY PROTEIN"/>
    <property type="match status" value="1"/>
</dbReference>
<evidence type="ECO:0000259" key="3">
    <source>
        <dbReference type="Pfam" id="PF05050"/>
    </source>
</evidence>
<dbReference type="InterPro" id="IPR006342">
    <property type="entry name" value="FkbM_mtfrase"/>
</dbReference>
<protein>
    <recommendedName>
        <fullName evidence="3">Methyltransferase FkbM domain-containing protein</fullName>
    </recommendedName>
</protein>
<feature type="domain" description="Methyltransferase FkbM" evidence="3">
    <location>
        <begin position="202"/>
        <end position="380"/>
    </location>
</feature>
<feature type="compositionally biased region" description="Low complexity" evidence="1">
    <location>
        <begin position="137"/>
        <end position="151"/>
    </location>
</feature>
<keyword evidence="5" id="KW-1185">Reference proteome</keyword>
<feature type="region of interest" description="Disordered" evidence="1">
    <location>
        <begin position="53"/>
        <end position="165"/>
    </location>
</feature>
<keyword evidence="2" id="KW-0812">Transmembrane</keyword>
<accession>A0A5A8C4S6</accession>
<sequence length="461" mass="48239">MKGSHERRPARNAPHQRSRSGQPGVFTGSMRIALLMAATLLLGYWLGSVTGGGGRGSAGAVSRQATAAAGSTPQRLRAEAAPQPGDGGSASNTAESLATPEAPPGATDASSAPPSSSAGAERGQAGEAQATTSPSEATGAALASLPAAPGGWTADDCPTPGRARDAKAYNTNWVDVGSPDKRLLTAVRQGGVRAESGDVLFDVGANQGAFALLLAEVWPKATYLLFEMMPTYGEFINKTFAAHDARDRVRIIPHAVSSVSGESVPILGDPGHVAAYKGWTGASLLKRGKNFGAKIAEATTVALGEWITTLPLDEQIPEIIPFVKIDTEGFDGAVLKGMEAGKNMLLNQRTRAIFFELNKMSLSSDFKPEATLELLSGYGYDTYLILNEGLFRISDECFEPSEYTAEALWTRNALALPRGTKLACCVLTACDSEDRGCDCQAEARPRVAHERAAQAADAADA</sequence>
<dbReference type="InterPro" id="IPR029063">
    <property type="entry name" value="SAM-dependent_MTases_sf"/>
</dbReference>
<dbReference type="InterPro" id="IPR052514">
    <property type="entry name" value="SAM-dependent_MTase"/>
</dbReference>
<dbReference type="PANTHER" id="PTHR34203:SF15">
    <property type="entry name" value="SLL1173 PROTEIN"/>
    <property type="match status" value="1"/>
</dbReference>
<feature type="compositionally biased region" description="Low complexity" evidence="1">
    <location>
        <begin position="104"/>
        <end position="130"/>
    </location>
</feature>
<name>A0A5A8C4S6_CAFRO</name>
<gene>
    <name evidence="4" type="ORF">FNF29_07212</name>
</gene>
<keyword evidence="2" id="KW-1133">Transmembrane helix</keyword>
<dbReference type="SUPFAM" id="SSF53335">
    <property type="entry name" value="S-adenosyl-L-methionine-dependent methyltransferases"/>
    <property type="match status" value="1"/>
</dbReference>
<dbReference type="NCBIfam" id="TIGR01444">
    <property type="entry name" value="fkbM_fam"/>
    <property type="match status" value="1"/>
</dbReference>
<dbReference type="Proteomes" id="UP000323011">
    <property type="component" value="Unassembled WGS sequence"/>
</dbReference>
<evidence type="ECO:0000256" key="2">
    <source>
        <dbReference type="SAM" id="Phobius"/>
    </source>
</evidence>
<feature type="region of interest" description="Disordered" evidence="1">
    <location>
        <begin position="1"/>
        <end position="24"/>
    </location>
</feature>
<dbReference type="Pfam" id="PF05050">
    <property type="entry name" value="Methyltransf_21"/>
    <property type="match status" value="1"/>
</dbReference>
<evidence type="ECO:0000256" key="1">
    <source>
        <dbReference type="SAM" id="MobiDB-lite"/>
    </source>
</evidence>
<feature type="transmembrane region" description="Helical" evidence="2">
    <location>
        <begin position="21"/>
        <end position="46"/>
    </location>
</feature>
<reference evidence="4 5" key="1">
    <citation type="submission" date="2019-07" db="EMBL/GenBank/DDBJ databases">
        <title>Genomes of Cafeteria roenbergensis.</title>
        <authorList>
            <person name="Fischer M.G."/>
            <person name="Hackl T."/>
            <person name="Roman M."/>
        </authorList>
    </citation>
    <scope>NUCLEOTIDE SEQUENCE [LARGE SCALE GENOMIC DNA]</scope>
    <source>
        <strain evidence="4 5">BVI</strain>
    </source>
</reference>
<evidence type="ECO:0000313" key="5">
    <source>
        <dbReference type="Proteomes" id="UP000323011"/>
    </source>
</evidence>
<proteinExistence type="predicted"/>
<dbReference type="EMBL" id="VLTN01000063">
    <property type="protein sequence ID" value="KAA0147657.1"/>
    <property type="molecule type" value="Genomic_DNA"/>
</dbReference>
<dbReference type="Gene3D" id="3.40.50.150">
    <property type="entry name" value="Vaccinia Virus protein VP39"/>
    <property type="match status" value="1"/>
</dbReference>
<evidence type="ECO:0000313" key="4">
    <source>
        <dbReference type="EMBL" id="KAA0147657.1"/>
    </source>
</evidence>